<dbReference type="EMBL" id="JAGZMU010000003">
    <property type="protein sequence ID" value="MBS4893489.1"/>
    <property type="molecule type" value="Genomic_DNA"/>
</dbReference>
<keyword evidence="1" id="KW-0238">DNA-binding</keyword>
<dbReference type="Proteomes" id="UP000234197">
    <property type="component" value="Unassembled WGS sequence"/>
</dbReference>
<evidence type="ECO:0000313" key="3">
    <source>
        <dbReference type="EMBL" id="MEO9177984.1"/>
    </source>
</evidence>
<protein>
    <submittedName>
        <fullName evidence="2">RrF2 family transcriptional regulator</fullName>
    </submittedName>
</protein>
<dbReference type="SUPFAM" id="SSF46785">
    <property type="entry name" value="Winged helix' DNA-binding domain"/>
    <property type="match status" value="1"/>
</dbReference>
<dbReference type="GO" id="GO:0003677">
    <property type="term" value="F:DNA binding"/>
    <property type="evidence" value="ECO:0007669"/>
    <property type="project" value="UniProtKB-KW"/>
</dbReference>
<dbReference type="Pfam" id="PF02082">
    <property type="entry name" value="Rrf2"/>
    <property type="match status" value="1"/>
</dbReference>
<dbReference type="GO" id="GO:0003700">
    <property type="term" value="F:DNA-binding transcription factor activity"/>
    <property type="evidence" value="ECO:0007669"/>
    <property type="project" value="TreeGrafter"/>
</dbReference>
<reference evidence="2" key="3">
    <citation type="submission" date="2021-02" db="EMBL/GenBank/DDBJ databases">
        <title>Infant gut strain persistence is associated with maternal origin, phylogeny, and functional potential including surface adhesion and iron acquisition.</title>
        <authorList>
            <person name="Lou Y.C."/>
        </authorList>
    </citation>
    <scope>NUCLEOTIDE SEQUENCE</scope>
    <source>
        <strain evidence="2">L3_108_031G1_dasL3_108_031G1_concoct_20</strain>
    </source>
</reference>
<evidence type="ECO:0000313" key="6">
    <source>
        <dbReference type="Proteomes" id="UP000778864"/>
    </source>
</evidence>
<dbReference type="Gene3D" id="1.10.10.10">
    <property type="entry name" value="Winged helix-like DNA-binding domain superfamily/Winged helix DNA-binding domain"/>
    <property type="match status" value="1"/>
</dbReference>
<dbReference type="GO" id="GO:0005829">
    <property type="term" value="C:cytosol"/>
    <property type="evidence" value="ECO:0007669"/>
    <property type="project" value="TreeGrafter"/>
</dbReference>
<dbReference type="RefSeq" id="WP_004694942.1">
    <property type="nucleotide sequence ID" value="NZ_CABFMP010000006.1"/>
</dbReference>
<organism evidence="2 6">
    <name type="scientific">Veillonella parvula</name>
    <name type="common">Staphylococcus parvulus</name>
    <dbReference type="NCBI Taxonomy" id="29466"/>
    <lineage>
        <taxon>Bacteria</taxon>
        <taxon>Bacillati</taxon>
        <taxon>Bacillota</taxon>
        <taxon>Negativicutes</taxon>
        <taxon>Veillonellales</taxon>
        <taxon>Veillonellaceae</taxon>
        <taxon>Veillonella</taxon>
    </lineage>
</organism>
<dbReference type="Proteomes" id="UP001228955">
    <property type="component" value="Chromosome"/>
</dbReference>
<dbReference type="Proteomes" id="UP000778864">
    <property type="component" value="Unassembled WGS sequence"/>
</dbReference>
<dbReference type="PANTHER" id="PTHR33221">
    <property type="entry name" value="WINGED HELIX-TURN-HELIX TRANSCRIPTIONAL REGULATOR, RRF2 FAMILY"/>
    <property type="match status" value="1"/>
</dbReference>
<dbReference type="AlphaFoldDB" id="A0A117J2C3"/>
<dbReference type="InterPro" id="IPR036390">
    <property type="entry name" value="WH_DNA-bd_sf"/>
</dbReference>
<accession>A0A117J2C3</accession>
<sequence length="139" mass="15773">MKISTKGRYALRILADIAEHGVEKNVPIREIAERQGFSDKYLEGIVSRLSSAGLVKSGRGKYGGYRLVKSPAEYNVYEILYAAEDSIALVSCLEDDVEPCPMFNDCLTAPLWQYLQDEFRHVMEHVSLQDVMDHKFPTE</sequence>
<reference evidence="3 5" key="5">
    <citation type="submission" date="2024-04" db="EMBL/GenBank/DDBJ databases">
        <title>Na.</title>
        <authorList>
            <person name="Choi B."/>
        </authorList>
    </citation>
    <scope>NUCLEOTIDE SEQUENCE [LARGE SCALE GENOMIC DNA]</scope>
    <source>
        <strain evidence="3 5">UMB0138</strain>
    </source>
</reference>
<name>A0A117J2C3_VEIPA</name>
<proteinExistence type="predicted"/>
<dbReference type="EMBL" id="CP133463">
    <property type="protein sequence ID" value="WMS19418.1"/>
    <property type="molecule type" value="Genomic_DNA"/>
</dbReference>
<dbReference type="PANTHER" id="PTHR33221:SF5">
    <property type="entry name" value="HTH-TYPE TRANSCRIPTIONAL REGULATOR ISCR"/>
    <property type="match status" value="1"/>
</dbReference>
<gene>
    <name evidence="3" type="ORF">CYJ21_003370</name>
    <name evidence="2" type="ORF">KHZ90_06890</name>
    <name evidence="4" type="ORF">RDV51_08265</name>
</gene>
<reference evidence="4" key="4">
    <citation type="submission" date="2023-08" db="EMBL/GenBank/DDBJ databases">
        <title>Veillonella_parvula_DSM 2007_complete_genome_hifiasm_Zymo_Research_D6332.</title>
        <authorList>
            <person name="Damerum A."/>
        </authorList>
    </citation>
    <scope>NUCLEOTIDE SEQUENCE</scope>
    <source>
        <strain evidence="4">DSM 2007</strain>
    </source>
</reference>
<evidence type="ECO:0000313" key="5">
    <source>
        <dbReference type="Proteomes" id="UP000234197"/>
    </source>
</evidence>
<reference evidence="5" key="1">
    <citation type="submission" date="2017-12" db="EMBL/GenBank/DDBJ databases">
        <title>Phylogenetic diversity of female urinary microbiome.</title>
        <authorList>
            <person name="Thomas-White K."/>
            <person name="Wolfe A.J."/>
        </authorList>
    </citation>
    <scope>NUCLEOTIDE SEQUENCE [LARGE SCALE GENOMIC DNA]</scope>
    <source>
        <strain evidence="5">UMB0138</strain>
    </source>
</reference>
<dbReference type="InterPro" id="IPR036388">
    <property type="entry name" value="WH-like_DNA-bd_sf"/>
</dbReference>
<evidence type="ECO:0000256" key="1">
    <source>
        <dbReference type="ARBA" id="ARBA00023125"/>
    </source>
</evidence>
<keyword evidence="5" id="KW-1185">Reference proteome</keyword>
<dbReference type="NCBIfam" id="TIGR00738">
    <property type="entry name" value="rrf2_super"/>
    <property type="match status" value="1"/>
</dbReference>
<reference evidence="3" key="2">
    <citation type="submission" date="2017-12" db="EMBL/GenBank/DDBJ databases">
        <authorList>
            <person name="Thomas-White K."/>
            <person name="Wolfe A.J."/>
        </authorList>
    </citation>
    <scope>NUCLEOTIDE SEQUENCE</scope>
    <source>
        <strain evidence="3">UMB0138</strain>
    </source>
</reference>
<evidence type="ECO:0000313" key="4">
    <source>
        <dbReference type="EMBL" id="WMS19418.1"/>
    </source>
</evidence>
<dbReference type="InterPro" id="IPR000944">
    <property type="entry name" value="Tscrpt_reg_Rrf2"/>
</dbReference>
<dbReference type="PROSITE" id="PS51197">
    <property type="entry name" value="HTH_RRF2_2"/>
    <property type="match status" value="1"/>
</dbReference>
<evidence type="ECO:0000313" key="2">
    <source>
        <dbReference type="EMBL" id="MBS4893489.1"/>
    </source>
</evidence>
<dbReference type="InterPro" id="IPR030489">
    <property type="entry name" value="TR_Rrf2-type_CS"/>
</dbReference>
<dbReference type="EMBL" id="PKMC02000005">
    <property type="protein sequence ID" value="MEO9177984.1"/>
    <property type="molecule type" value="Genomic_DNA"/>
</dbReference>
<dbReference type="PROSITE" id="PS01332">
    <property type="entry name" value="HTH_RRF2_1"/>
    <property type="match status" value="1"/>
</dbReference>